<evidence type="ECO:0000313" key="4">
    <source>
        <dbReference type="Proteomes" id="UP000183002"/>
    </source>
</evidence>
<evidence type="ECO:0000259" key="2">
    <source>
        <dbReference type="Pfam" id="PF03713"/>
    </source>
</evidence>
<dbReference type="InterPro" id="IPR005183">
    <property type="entry name" value="DUF305_CopM-like"/>
</dbReference>
<dbReference type="Gene3D" id="1.20.1260.10">
    <property type="match status" value="1"/>
</dbReference>
<keyword evidence="1" id="KW-0732">Signal</keyword>
<feature type="domain" description="DUF305" evidence="2">
    <location>
        <begin position="58"/>
        <end position="131"/>
    </location>
</feature>
<name>A0A1H8MN98_9RHOB</name>
<evidence type="ECO:0000256" key="1">
    <source>
        <dbReference type="SAM" id="SignalP"/>
    </source>
</evidence>
<dbReference type="InterPro" id="IPR012347">
    <property type="entry name" value="Ferritin-like"/>
</dbReference>
<keyword evidence="4" id="KW-1185">Reference proteome</keyword>
<dbReference type="STRING" id="1077947.SAMN05216227_105810"/>
<organism evidence="3 4">
    <name type="scientific">Pseudorhodobacter antarcticus</name>
    <dbReference type="NCBI Taxonomy" id="1077947"/>
    <lineage>
        <taxon>Bacteria</taxon>
        <taxon>Pseudomonadati</taxon>
        <taxon>Pseudomonadota</taxon>
        <taxon>Alphaproteobacteria</taxon>
        <taxon>Rhodobacterales</taxon>
        <taxon>Paracoccaceae</taxon>
        <taxon>Pseudorhodobacter</taxon>
    </lineage>
</organism>
<dbReference type="RefSeq" id="WP_074818984.1">
    <property type="nucleotide sequence ID" value="NZ_FOCO01000058.1"/>
</dbReference>
<dbReference type="PANTHER" id="PTHR36933">
    <property type="entry name" value="SLL0788 PROTEIN"/>
    <property type="match status" value="1"/>
</dbReference>
<feature type="chain" id="PRO_5010367821" description="DUF305 domain-containing protein" evidence="1">
    <location>
        <begin position="23"/>
        <end position="136"/>
    </location>
</feature>
<reference evidence="3 4" key="1">
    <citation type="submission" date="2016-10" db="EMBL/GenBank/DDBJ databases">
        <authorList>
            <person name="de Groot N.N."/>
        </authorList>
    </citation>
    <scope>NUCLEOTIDE SEQUENCE [LARGE SCALE GENOMIC DNA]</scope>
    <source>
        <strain evidence="3 4">CGMCC 1.10836</strain>
    </source>
</reference>
<accession>A0A1H8MN98</accession>
<dbReference type="Proteomes" id="UP000183002">
    <property type="component" value="Unassembled WGS sequence"/>
</dbReference>
<dbReference type="OrthoDB" id="517560at2"/>
<dbReference type="EMBL" id="FOCO01000058">
    <property type="protein sequence ID" value="SEO18760.1"/>
    <property type="molecule type" value="Genomic_DNA"/>
</dbReference>
<sequence>MKKRTLALVAGAIAIVGGLAFAQTTMKGMDHSGMAGMGGMEASAMIPPEVADNPAVVAYAAAMDIMMTDMMIPYTGDADVDFVKGMIPHHEAAVAMAKVQLEFGTDPEMRALSEAVIAAQETEIGQMKAWLAARGM</sequence>
<dbReference type="AlphaFoldDB" id="A0A1H8MN98"/>
<protein>
    <recommendedName>
        <fullName evidence="2">DUF305 domain-containing protein</fullName>
    </recommendedName>
</protein>
<dbReference type="Pfam" id="PF03713">
    <property type="entry name" value="DUF305"/>
    <property type="match status" value="1"/>
</dbReference>
<evidence type="ECO:0000313" key="3">
    <source>
        <dbReference type="EMBL" id="SEO18760.1"/>
    </source>
</evidence>
<dbReference type="PANTHER" id="PTHR36933:SF1">
    <property type="entry name" value="SLL0788 PROTEIN"/>
    <property type="match status" value="1"/>
</dbReference>
<feature type="signal peptide" evidence="1">
    <location>
        <begin position="1"/>
        <end position="22"/>
    </location>
</feature>
<proteinExistence type="predicted"/>
<gene>
    <name evidence="3" type="ORF">SAMN05216227_105810</name>
</gene>